<sequence>MVSTVNTKLTEEQLALLPTEDDIAFYEEHGWYISKKVLSDEIIEEAIRGSERFYNGERDRTLPVDTGFTNWKPEDGYDVVRNNEFVSLQNRELKNLVMQPIIGAIAARLARTKVIRLLDDQLVYKPPQNPDGKSAVGWHADKAYWSTCTSHNLLTTWIPFHNCDESIGPLVVLDGSHKWSGIQDTRFFNNHNLDDMEQNFRGEGRKTVRVPMTLEKGQISFHHCWTIHGSLPNYSNSRRLALAIHLQDEENRYQEFWSKQGKKVQIADELMCRKLPNGNPDFSDPDVFPILWSAR</sequence>
<dbReference type="PANTHER" id="PTHR20883:SF48">
    <property type="entry name" value="ECTOINE DIOXYGENASE"/>
    <property type="match status" value="1"/>
</dbReference>
<keyword evidence="2" id="KW-1185">Reference proteome</keyword>
<dbReference type="InterPro" id="IPR008775">
    <property type="entry name" value="Phytyl_CoA_dOase-like"/>
</dbReference>
<dbReference type="AlphaFoldDB" id="A0A2A2TNL7"/>
<keyword evidence="1" id="KW-0223">Dioxygenase</keyword>
<organism evidence="1 2">
    <name type="scientific">Brunnivagina elsteri CCALA 953</name>
    <dbReference type="NCBI Taxonomy" id="987040"/>
    <lineage>
        <taxon>Bacteria</taxon>
        <taxon>Bacillati</taxon>
        <taxon>Cyanobacteriota</taxon>
        <taxon>Cyanophyceae</taxon>
        <taxon>Nostocales</taxon>
        <taxon>Calotrichaceae</taxon>
        <taxon>Brunnivagina</taxon>
    </lineage>
</organism>
<proteinExistence type="predicted"/>
<dbReference type="RefSeq" id="WP_095720487.1">
    <property type="nucleotide sequence ID" value="NZ_NTFS01000026.1"/>
</dbReference>
<keyword evidence="1" id="KW-0560">Oxidoreductase</keyword>
<gene>
    <name evidence="1" type="ORF">CK510_04140</name>
</gene>
<evidence type="ECO:0000313" key="1">
    <source>
        <dbReference type="EMBL" id="PAX60015.1"/>
    </source>
</evidence>
<dbReference type="PANTHER" id="PTHR20883">
    <property type="entry name" value="PHYTANOYL-COA DIOXYGENASE DOMAIN CONTAINING 1"/>
    <property type="match status" value="1"/>
</dbReference>
<evidence type="ECO:0000313" key="2">
    <source>
        <dbReference type="Proteomes" id="UP000218238"/>
    </source>
</evidence>
<dbReference type="GO" id="GO:0005506">
    <property type="term" value="F:iron ion binding"/>
    <property type="evidence" value="ECO:0007669"/>
    <property type="project" value="UniProtKB-ARBA"/>
</dbReference>
<dbReference type="Pfam" id="PF05721">
    <property type="entry name" value="PhyH"/>
    <property type="match status" value="1"/>
</dbReference>
<protein>
    <submittedName>
        <fullName evidence="1">Phytanoyl-CoA dioxygenase</fullName>
    </submittedName>
</protein>
<dbReference type="Proteomes" id="UP000218238">
    <property type="component" value="Unassembled WGS sequence"/>
</dbReference>
<dbReference type="OrthoDB" id="9814777at2"/>
<comment type="caution">
    <text evidence="1">The sequence shown here is derived from an EMBL/GenBank/DDBJ whole genome shotgun (WGS) entry which is preliminary data.</text>
</comment>
<reference evidence="1 2" key="1">
    <citation type="submission" date="2017-08" db="EMBL/GenBank/DDBJ databases">
        <title>Draft genome sequence of filamentous cyanobacterium Calothrix elsteri CCALA 953.</title>
        <authorList>
            <person name="Gagunashvili A.N."/>
            <person name="Elster J."/>
            <person name="Andresson O.S."/>
        </authorList>
    </citation>
    <scope>NUCLEOTIDE SEQUENCE [LARGE SCALE GENOMIC DNA]</scope>
    <source>
        <strain evidence="1 2">CCALA 953</strain>
    </source>
</reference>
<accession>A0A2A2TNL7</accession>
<name>A0A2A2TNL7_9CYAN</name>
<dbReference type="SUPFAM" id="SSF51197">
    <property type="entry name" value="Clavaminate synthase-like"/>
    <property type="match status" value="1"/>
</dbReference>
<dbReference type="Gene3D" id="2.60.120.620">
    <property type="entry name" value="q2cbj1_9rhob like domain"/>
    <property type="match status" value="1"/>
</dbReference>
<dbReference type="EMBL" id="NTFS01000026">
    <property type="protein sequence ID" value="PAX60015.1"/>
    <property type="molecule type" value="Genomic_DNA"/>
</dbReference>
<dbReference type="GO" id="GO:0016706">
    <property type="term" value="F:2-oxoglutarate-dependent dioxygenase activity"/>
    <property type="evidence" value="ECO:0007669"/>
    <property type="project" value="UniProtKB-ARBA"/>
</dbReference>